<evidence type="ECO:0000256" key="7">
    <source>
        <dbReference type="ARBA" id="ARBA00022490"/>
    </source>
</evidence>
<feature type="region of interest" description="Disordered" evidence="16">
    <location>
        <begin position="77"/>
        <end position="117"/>
    </location>
</feature>
<evidence type="ECO:0000256" key="16">
    <source>
        <dbReference type="SAM" id="MobiDB-lite"/>
    </source>
</evidence>
<gene>
    <name evidence="17" type="ORF">INT43_003040</name>
</gene>
<evidence type="ECO:0000313" key="18">
    <source>
        <dbReference type="Proteomes" id="UP000654370"/>
    </source>
</evidence>
<dbReference type="InterPro" id="IPR013964">
    <property type="entry name" value="DASH_Ask1"/>
</dbReference>
<dbReference type="GO" id="GO:0072686">
    <property type="term" value="C:mitotic spindle"/>
    <property type="evidence" value="ECO:0007669"/>
    <property type="project" value="InterPro"/>
</dbReference>
<dbReference type="GO" id="GO:0008608">
    <property type="term" value="P:attachment of spindle microtubules to kinetochore"/>
    <property type="evidence" value="ECO:0007669"/>
    <property type="project" value="InterPro"/>
</dbReference>
<keyword evidence="9" id="KW-0493">Microtubule</keyword>
<dbReference type="GO" id="GO:0051301">
    <property type="term" value="P:cell division"/>
    <property type="evidence" value="ECO:0007669"/>
    <property type="project" value="UniProtKB-KW"/>
</dbReference>
<dbReference type="EMBL" id="JAEPQZ010000008">
    <property type="protein sequence ID" value="KAG2177793.1"/>
    <property type="molecule type" value="Genomic_DNA"/>
</dbReference>
<evidence type="ECO:0000256" key="10">
    <source>
        <dbReference type="ARBA" id="ARBA00022776"/>
    </source>
</evidence>
<evidence type="ECO:0000256" key="9">
    <source>
        <dbReference type="ARBA" id="ARBA00022701"/>
    </source>
</evidence>
<sequence length="608" mass="66871">MMASYTDEQLNAELEKLQQNITLTLQAIDQNFAKCHQTIATRIIPQVEKYADASQGVWNGSKVNKLSYEEISASLDSSKTSLQVSDDPERSNRPPLGTKSSVNGSPIAGQWSEHDDLQSPWERLRREMNLEAMSDTMSAGHTTPRNKGRANSIHTPSQSVQSNKLLGKVLNKHFKSGSNIAPRADASSVTSSVPKPTILMSDTTSSKGSPGINLSRVDHMSADEGEDGRPNQGYSPPRTIQFAVPHSQLVKTPAKEAAQMIVDDIMLTSGASPPAKVWKQSRREDDRPPSVSYVSSSSVAEEEDLSQHSTVDSWAMRSEQRNQDNVMMEGMGESAQQGLDPSEQFETMLGRRKTKTTASEKLNSPCPPGLWLDGNHTSSPGRSRFQLPGSPNLQRVYDPFNDTPRKQSASHKMVKLTHANQPDTFDDGNDMLRKTGKLVDEDTLENYTQGMEQDFPFRTVSSEGDDNTGFVSHMPPSHNIMEASSLAGSDLGAGYELSGVLPIKASAAGSPKPSEASITMTTGFSGQIPARFSLEYFPSLFQSPPGSTQLTRVYNTFAEANGKPLNIEDVLEQINDPTYNRTSIELLVDLLVRKRFIKREKHGWRLRV</sequence>
<keyword evidence="15" id="KW-0137">Centromere</keyword>
<feature type="region of interest" description="Disordered" evidence="16">
    <location>
        <begin position="270"/>
        <end position="312"/>
    </location>
</feature>
<feature type="compositionally biased region" description="Polar residues" evidence="16">
    <location>
        <begin position="136"/>
        <end position="145"/>
    </location>
</feature>
<keyword evidence="14" id="KW-0131">Cell cycle</keyword>
<evidence type="ECO:0000256" key="13">
    <source>
        <dbReference type="ARBA" id="ARBA00023242"/>
    </source>
</evidence>
<protein>
    <recommendedName>
        <fullName evidence="5">DASH complex subunit ASK1</fullName>
    </recommendedName>
</protein>
<evidence type="ECO:0000256" key="4">
    <source>
        <dbReference type="ARBA" id="ARBA00010731"/>
    </source>
</evidence>
<organism evidence="17 18">
    <name type="scientific">Mortierella isabellina</name>
    <name type="common">Filamentous fungus</name>
    <name type="synonym">Umbelopsis isabellina</name>
    <dbReference type="NCBI Taxonomy" id="91625"/>
    <lineage>
        <taxon>Eukaryota</taxon>
        <taxon>Fungi</taxon>
        <taxon>Fungi incertae sedis</taxon>
        <taxon>Mucoromycota</taxon>
        <taxon>Mucoromycotina</taxon>
        <taxon>Umbelopsidomycetes</taxon>
        <taxon>Umbelopsidales</taxon>
        <taxon>Umbelopsidaceae</taxon>
        <taxon>Umbelopsis</taxon>
    </lineage>
</organism>
<keyword evidence="7" id="KW-0963">Cytoplasm</keyword>
<dbReference type="GO" id="GO:0005874">
    <property type="term" value="C:microtubule"/>
    <property type="evidence" value="ECO:0007669"/>
    <property type="project" value="UniProtKB-KW"/>
</dbReference>
<evidence type="ECO:0000256" key="5">
    <source>
        <dbReference type="ARBA" id="ARBA00014520"/>
    </source>
</evidence>
<dbReference type="PANTHER" id="PTHR28200">
    <property type="entry name" value="DASH COMPLEX SUBUNIT ASK1"/>
    <property type="match status" value="1"/>
</dbReference>
<keyword evidence="18" id="KW-1185">Reference proteome</keyword>
<comment type="similarity">
    <text evidence="4">Belongs to the DASH complex ASK1 family.</text>
</comment>
<name>A0A8H7PPZ0_MORIS</name>
<keyword evidence="10" id="KW-0498">Mitosis</keyword>
<keyword evidence="13" id="KW-0539">Nucleus</keyword>
<keyword evidence="8" id="KW-0132">Cell division</keyword>
<feature type="compositionally biased region" description="Low complexity" evidence="16">
    <location>
        <begin position="290"/>
        <end position="299"/>
    </location>
</feature>
<evidence type="ECO:0000256" key="14">
    <source>
        <dbReference type="ARBA" id="ARBA00023306"/>
    </source>
</evidence>
<evidence type="ECO:0000256" key="1">
    <source>
        <dbReference type="ARBA" id="ARBA00004123"/>
    </source>
</evidence>
<keyword evidence="6" id="KW-0158">Chromosome</keyword>
<evidence type="ECO:0000256" key="12">
    <source>
        <dbReference type="ARBA" id="ARBA00023212"/>
    </source>
</evidence>
<dbReference type="Proteomes" id="UP000654370">
    <property type="component" value="Unassembled WGS sequence"/>
</dbReference>
<evidence type="ECO:0000256" key="15">
    <source>
        <dbReference type="ARBA" id="ARBA00023328"/>
    </source>
</evidence>
<comment type="caution">
    <text evidence="17">The sequence shown here is derived from an EMBL/GenBank/DDBJ whole genome shotgun (WGS) entry which is preliminary data.</text>
</comment>
<keyword evidence="11" id="KW-0995">Kinetochore</keyword>
<dbReference type="AlphaFoldDB" id="A0A8H7PPZ0"/>
<evidence type="ECO:0000256" key="11">
    <source>
        <dbReference type="ARBA" id="ARBA00022838"/>
    </source>
</evidence>
<dbReference type="Pfam" id="PF08655">
    <property type="entry name" value="DASH_Ask1"/>
    <property type="match status" value="1"/>
</dbReference>
<evidence type="ECO:0000256" key="6">
    <source>
        <dbReference type="ARBA" id="ARBA00022454"/>
    </source>
</evidence>
<dbReference type="PANTHER" id="PTHR28200:SF1">
    <property type="entry name" value="DASH COMPLEX SUBUNIT ASK1"/>
    <property type="match status" value="1"/>
</dbReference>
<dbReference type="GO" id="GO:0044732">
    <property type="term" value="C:mitotic spindle pole body"/>
    <property type="evidence" value="ECO:0007669"/>
    <property type="project" value="TreeGrafter"/>
</dbReference>
<evidence type="ECO:0000256" key="8">
    <source>
        <dbReference type="ARBA" id="ARBA00022618"/>
    </source>
</evidence>
<accession>A0A8H7PPZ0</accession>
<keyword evidence="12" id="KW-0206">Cytoskeleton</keyword>
<feature type="region of interest" description="Disordered" evidence="16">
    <location>
        <begin position="136"/>
        <end position="160"/>
    </location>
</feature>
<evidence type="ECO:0000313" key="17">
    <source>
        <dbReference type="EMBL" id="KAG2177793.1"/>
    </source>
</evidence>
<dbReference type="OrthoDB" id="5573898at2759"/>
<evidence type="ECO:0000256" key="3">
    <source>
        <dbReference type="ARBA" id="ARBA00004629"/>
    </source>
</evidence>
<dbReference type="GO" id="GO:0042729">
    <property type="term" value="C:DASH complex"/>
    <property type="evidence" value="ECO:0007669"/>
    <property type="project" value="InterPro"/>
</dbReference>
<comment type="subcellular location">
    <subcellularLocation>
        <location evidence="3">Chromosome</location>
        <location evidence="3">Centromere</location>
        <location evidence="3">Kinetochore</location>
    </subcellularLocation>
    <subcellularLocation>
        <location evidence="2">Cytoplasm</location>
        <location evidence="2">Cytoskeleton</location>
        <location evidence="2">Spindle</location>
    </subcellularLocation>
    <subcellularLocation>
        <location evidence="1">Nucleus</location>
    </subcellularLocation>
</comment>
<proteinExistence type="inferred from homology"/>
<reference evidence="17" key="1">
    <citation type="submission" date="2020-12" db="EMBL/GenBank/DDBJ databases">
        <title>Metabolic potential, ecology and presence of endohyphal bacteria is reflected in genomic diversity of Mucoromycotina.</title>
        <authorList>
            <person name="Muszewska A."/>
            <person name="Okrasinska A."/>
            <person name="Steczkiewicz K."/>
            <person name="Drgas O."/>
            <person name="Orlowska M."/>
            <person name="Perlinska-Lenart U."/>
            <person name="Aleksandrzak-Piekarczyk T."/>
            <person name="Szatraj K."/>
            <person name="Zielenkiewicz U."/>
            <person name="Pilsyk S."/>
            <person name="Malc E."/>
            <person name="Mieczkowski P."/>
            <person name="Kruszewska J.S."/>
            <person name="Biernat P."/>
            <person name="Pawlowska J."/>
        </authorList>
    </citation>
    <scope>NUCLEOTIDE SEQUENCE</scope>
    <source>
        <strain evidence="17">WA0000067209</strain>
    </source>
</reference>
<evidence type="ECO:0000256" key="2">
    <source>
        <dbReference type="ARBA" id="ARBA00004186"/>
    </source>
</evidence>